<evidence type="ECO:0000256" key="7">
    <source>
        <dbReference type="ARBA" id="ARBA00023134"/>
    </source>
</evidence>
<dbReference type="PANTHER" id="PTHR10367:SF17">
    <property type="entry name" value="MRNA-CAPPING ENZYME"/>
    <property type="match status" value="1"/>
</dbReference>
<dbReference type="InterPro" id="IPR013846">
    <property type="entry name" value="mRNA_cap_enzyme_C"/>
</dbReference>
<dbReference type="GO" id="GO:0005524">
    <property type="term" value="F:ATP binding"/>
    <property type="evidence" value="ECO:0007669"/>
    <property type="project" value="InterPro"/>
</dbReference>
<accession>A0A6C0FF47</accession>
<sequence length="365" mass="42587">MALFQTSIDPEWETIDSKLCNEPDGPVLKQIQDTKAISTIKKWIISNWLNVKDPDNFPGPQPVSLERKDLTKLTRFPYVVCEKTDGMRYLLVALRVNNINLTVLVDRSFRMYNVTGYWSCMGVFEGTMLDGEVVKENDGTHTYYPHDCVMRDGVSYGNGIFWKRYEQSKEVCVLWRRVSRDRSEEGVLDLKFKKMFKFENLQELMVECNLVGHPIDGLVFTPIKLPVQSGTQHSLIKWKHPEKHTFDIAIEKKGQRYEMYLFDRMSLFKYKTVNKRTAHGKKFADKFDRLLLDKSMEELSVSDNANPNVGRRHVVECILDDGEYIPIKLRTDKIRPNSLRTIEKTLVNIEENILIHELIEISKQK</sequence>
<dbReference type="GO" id="GO:0005525">
    <property type="term" value="F:GTP binding"/>
    <property type="evidence" value="ECO:0007669"/>
    <property type="project" value="UniProtKB-KW"/>
</dbReference>
<dbReference type="PANTHER" id="PTHR10367">
    <property type="entry name" value="MRNA-CAPPING ENZYME"/>
    <property type="match status" value="1"/>
</dbReference>
<keyword evidence="5" id="KW-0547">Nucleotide-binding</keyword>
<evidence type="ECO:0000256" key="1">
    <source>
        <dbReference type="ARBA" id="ARBA00012475"/>
    </source>
</evidence>
<dbReference type="Pfam" id="PF03919">
    <property type="entry name" value="mRNA_cap_C"/>
    <property type="match status" value="1"/>
</dbReference>
<keyword evidence="3" id="KW-0808">Transferase</keyword>
<keyword evidence="7" id="KW-0342">GTP-binding</keyword>
<protein>
    <recommendedName>
        <fullName evidence="1">mRNA guanylyltransferase</fullName>
        <ecNumber evidence="1">2.7.7.50</ecNumber>
    </recommendedName>
</protein>
<name>A0A6C0FF47_9ZZZZ</name>
<dbReference type="InterPro" id="IPR051029">
    <property type="entry name" value="mRNA_Capping_Enz/RNA_Phosphat"/>
</dbReference>
<dbReference type="InterPro" id="IPR001339">
    <property type="entry name" value="mRNA_cap_enzyme_adenylation"/>
</dbReference>
<dbReference type="AlphaFoldDB" id="A0A6C0FF47"/>
<dbReference type="Pfam" id="PF01331">
    <property type="entry name" value="mRNA_cap_enzyme"/>
    <property type="match status" value="1"/>
</dbReference>
<evidence type="ECO:0000256" key="8">
    <source>
        <dbReference type="ARBA" id="ARBA00044624"/>
    </source>
</evidence>
<evidence type="ECO:0000259" key="9">
    <source>
        <dbReference type="Pfam" id="PF01331"/>
    </source>
</evidence>
<dbReference type="GO" id="GO:0006370">
    <property type="term" value="P:7-methylguanosine mRNA capping"/>
    <property type="evidence" value="ECO:0007669"/>
    <property type="project" value="UniProtKB-KW"/>
</dbReference>
<evidence type="ECO:0000256" key="6">
    <source>
        <dbReference type="ARBA" id="ARBA00023042"/>
    </source>
</evidence>
<keyword evidence="2" id="KW-0507">mRNA processing</keyword>
<evidence type="ECO:0000259" key="10">
    <source>
        <dbReference type="Pfam" id="PF03919"/>
    </source>
</evidence>
<comment type="catalytic activity">
    <reaction evidence="8">
        <text>a 5'-end diphospho-ribonucleoside in mRNA + GTP + H(+) = a 5'-end (5'-triphosphoguanosine)-ribonucleoside in mRNA + diphosphate</text>
        <dbReference type="Rhea" id="RHEA:67012"/>
        <dbReference type="Rhea" id="RHEA-COMP:17165"/>
        <dbReference type="Rhea" id="RHEA-COMP:17166"/>
        <dbReference type="ChEBI" id="CHEBI:15378"/>
        <dbReference type="ChEBI" id="CHEBI:33019"/>
        <dbReference type="ChEBI" id="CHEBI:37565"/>
        <dbReference type="ChEBI" id="CHEBI:167616"/>
        <dbReference type="ChEBI" id="CHEBI:167617"/>
        <dbReference type="EC" id="2.7.7.50"/>
    </reaction>
    <physiologicalReaction direction="left-to-right" evidence="8">
        <dbReference type="Rhea" id="RHEA:67013"/>
    </physiologicalReaction>
</comment>
<feature type="domain" description="mRNA capping enzyme C-terminal" evidence="10">
    <location>
        <begin position="270"/>
        <end position="359"/>
    </location>
</feature>
<dbReference type="GO" id="GO:0004484">
    <property type="term" value="F:mRNA guanylyltransferase activity"/>
    <property type="evidence" value="ECO:0007669"/>
    <property type="project" value="UniProtKB-EC"/>
</dbReference>
<dbReference type="SUPFAM" id="SSF50249">
    <property type="entry name" value="Nucleic acid-binding proteins"/>
    <property type="match status" value="1"/>
</dbReference>
<keyword evidence="4" id="KW-0548">Nucleotidyltransferase</keyword>
<dbReference type="EC" id="2.7.7.50" evidence="1"/>
<feature type="domain" description="mRNA capping enzyme adenylation" evidence="9">
    <location>
        <begin position="61"/>
        <end position="239"/>
    </location>
</feature>
<evidence type="ECO:0000256" key="5">
    <source>
        <dbReference type="ARBA" id="ARBA00022741"/>
    </source>
</evidence>
<dbReference type="EMBL" id="MN738829">
    <property type="protein sequence ID" value="QHT38410.1"/>
    <property type="molecule type" value="Genomic_DNA"/>
</dbReference>
<evidence type="ECO:0000313" key="11">
    <source>
        <dbReference type="EMBL" id="QHT38410.1"/>
    </source>
</evidence>
<dbReference type="SUPFAM" id="SSF56091">
    <property type="entry name" value="DNA ligase/mRNA capping enzyme, catalytic domain"/>
    <property type="match status" value="1"/>
</dbReference>
<proteinExistence type="predicted"/>
<dbReference type="InterPro" id="IPR012340">
    <property type="entry name" value="NA-bd_OB-fold"/>
</dbReference>
<evidence type="ECO:0000256" key="2">
    <source>
        <dbReference type="ARBA" id="ARBA00022664"/>
    </source>
</evidence>
<dbReference type="CDD" id="cd07895">
    <property type="entry name" value="Adenylation_mRNA_capping"/>
    <property type="match status" value="1"/>
</dbReference>
<evidence type="ECO:0000256" key="4">
    <source>
        <dbReference type="ARBA" id="ARBA00022695"/>
    </source>
</evidence>
<dbReference type="Gene3D" id="3.30.470.30">
    <property type="entry name" value="DNA ligase/mRNA capping enzyme"/>
    <property type="match status" value="1"/>
</dbReference>
<evidence type="ECO:0000256" key="3">
    <source>
        <dbReference type="ARBA" id="ARBA00022679"/>
    </source>
</evidence>
<dbReference type="Gene3D" id="2.40.50.140">
    <property type="entry name" value="Nucleic acid-binding proteins"/>
    <property type="match status" value="1"/>
</dbReference>
<organism evidence="11">
    <name type="scientific">viral metagenome</name>
    <dbReference type="NCBI Taxonomy" id="1070528"/>
    <lineage>
        <taxon>unclassified sequences</taxon>
        <taxon>metagenomes</taxon>
        <taxon>organismal metagenomes</taxon>
    </lineage>
</organism>
<reference evidence="11" key="1">
    <citation type="journal article" date="2020" name="Nature">
        <title>Giant virus diversity and host interactions through global metagenomics.</title>
        <authorList>
            <person name="Schulz F."/>
            <person name="Roux S."/>
            <person name="Paez-Espino D."/>
            <person name="Jungbluth S."/>
            <person name="Walsh D.A."/>
            <person name="Denef V.J."/>
            <person name="McMahon K.D."/>
            <person name="Konstantinidis K.T."/>
            <person name="Eloe-Fadrosh E.A."/>
            <person name="Kyrpides N.C."/>
            <person name="Woyke T."/>
        </authorList>
    </citation>
    <scope>NUCLEOTIDE SEQUENCE</scope>
    <source>
        <strain evidence="11">GVMAG-S-ERX556101-89</strain>
    </source>
</reference>
<keyword evidence="6" id="KW-0506">mRNA capping</keyword>